<dbReference type="Gene3D" id="1.50.10.20">
    <property type="match status" value="2"/>
</dbReference>
<keyword evidence="2" id="KW-0677">Repeat</keyword>
<evidence type="ECO:0000313" key="7">
    <source>
        <dbReference type="EMBL" id="ESQ50637.1"/>
    </source>
</evidence>
<dbReference type="Pfam" id="PF13249">
    <property type="entry name" value="SQHop_cyclase_N"/>
    <property type="match status" value="1"/>
</dbReference>
<evidence type="ECO:0000313" key="8">
    <source>
        <dbReference type="Proteomes" id="UP000030689"/>
    </source>
</evidence>
<dbReference type="GO" id="GO:0042300">
    <property type="term" value="F:beta-amyrin synthase activity"/>
    <property type="evidence" value="ECO:0007669"/>
    <property type="project" value="TreeGrafter"/>
</dbReference>
<dbReference type="OMA" id="NECTRAR"/>
<evidence type="ECO:0000256" key="3">
    <source>
        <dbReference type="ARBA" id="ARBA00023235"/>
    </source>
</evidence>
<dbReference type="AlphaFoldDB" id="V4M6L2"/>
<proteinExistence type="inferred from homology"/>
<dbReference type="eggNOG" id="KOG0497">
    <property type="taxonomic scope" value="Eukaryota"/>
</dbReference>
<dbReference type="FunFam" id="1.50.10.20:FF:000011">
    <property type="entry name" value="Terpene cyclase/mutase family member"/>
    <property type="match status" value="1"/>
</dbReference>
<comment type="similarity">
    <text evidence="1 4">Belongs to the terpene cyclase/mutase family.</text>
</comment>
<feature type="domain" description="Squalene cyclase N-terminal" evidence="6">
    <location>
        <begin position="103"/>
        <end position="255"/>
    </location>
</feature>
<evidence type="ECO:0000259" key="6">
    <source>
        <dbReference type="Pfam" id="PF13249"/>
    </source>
</evidence>
<dbReference type="EC" id="5.4.99.-" evidence="4"/>
<dbReference type="InterPro" id="IPR008930">
    <property type="entry name" value="Terpenoid_cyclase/PrenylTrfase"/>
</dbReference>
<dbReference type="Proteomes" id="UP000030689">
    <property type="component" value="Unassembled WGS sequence"/>
</dbReference>
<evidence type="ECO:0000256" key="4">
    <source>
        <dbReference type="RuleBase" id="RU362003"/>
    </source>
</evidence>
<dbReference type="PROSITE" id="PS01074">
    <property type="entry name" value="TERPENE_SYNTHASES"/>
    <property type="match status" value="1"/>
</dbReference>
<dbReference type="GO" id="GO:0016104">
    <property type="term" value="P:triterpenoid biosynthetic process"/>
    <property type="evidence" value="ECO:0007669"/>
    <property type="project" value="InterPro"/>
</dbReference>
<keyword evidence="3 4" id="KW-0413">Isomerase</keyword>
<dbReference type="GO" id="GO:0005811">
    <property type="term" value="C:lipid droplet"/>
    <property type="evidence" value="ECO:0007669"/>
    <property type="project" value="InterPro"/>
</dbReference>
<dbReference type="NCBIfam" id="TIGR01787">
    <property type="entry name" value="squalene_cyclas"/>
    <property type="match status" value="1"/>
</dbReference>
<dbReference type="PANTHER" id="PTHR11764">
    <property type="entry name" value="TERPENE CYCLASE/MUTASE FAMILY MEMBER"/>
    <property type="match status" value="1"/>
</dbReference>
<dbReference type="SUPFAM" id="SSF48239">
    <property type="entry name" value="Terpenoid cyclases/Protein prenyltransferases"/>
    <property type="match status" value="2"/>
</dbReference>
<dbReference type="InterPro" id="IPR032697">
    <property type="entry name" value="SQ_cyclase_N"/>
</dbReference>
<organism evidence="7 8">
    <name type="scientific">Eutrema salsugineum</name>
    <name type="common">Saltwater cress</name>
    <name type="synonym">Sisymbrium salsugineum</name>
    <dbReference type="NCBI Taxonomy" id="72664"/>
    <lineage>
        <taxon>Eukaryota</taxon>
        <taxon>Viridiplantae</taxon>
        <taxon>Streptophyta</taxon>
        <taxon>Embryophyta</taxon>
        <taxon>Tracheophyta</taxon>
        <taxon>Spermatophyta</taxon>
        <taxon>Magnoliopsida</taxon>
        <taxon>eudicotyledons</taxon>
        <taxon>Gunneridae</taxon>
        <taxon>Pentapetalae</taxon>
        <taxon>rosids</taxon>
        <taxon>malvids</taxon>
        <taxon>Brassicales</taxon>
        <taxon>Brassicaceae</taxon>
        <taxon>Eutremeae</taxon>
        <taxon>Eutrema</taxon>
    </lineage>
</organism>
<gene>
    <name evidence="7" type="ORF">EUTSA_v10022563mg</name>
</gene>
<name>V4M6L2_EUTSA</name>
<dbReference type="InterPro" id="IPR002365">
    <property type="entry name" value="Terpene_synthase_CS"/>
</dbReference>
<dbReference type="SFLD" id="SFLDG01016">
    <property type="entry name" value="Prenyltransferase_Like_2"/>
    <property type="match status" value="1"/>
</dbReference>
<dbReference type="EMBL" id="KI517392">
    <property type="protein sequence ID" value="ESQ50637.1"/>
    <property type="molecule type" value="Genomic_DNA"/>
</dbReference>
<dbReference type="STRING" id="72664.V4M6L2"/>
<reference evidence="7 8" key="1">
    <citation type="journal article" date="2013" name="Front. Plant Sci.">
        <title>The Reference Genome of the Halophytic Plant Eutrema salsugineum.</title>
        <authorList>
            <person name="Yang R."/>
            <person name="Jarvis D.E."/>
            <person name="Chen H."/>
            <person name="Beilstein M.A."/>
            <person name="Grimwood J."/>
            <person name="Jenkins J."/>
            <person name="Shu S."/>
            <person name="Prochnik S."/>
            <person name="Xin M."/>
            <person name="Ma C."/>
            <person name="Schmutz J."/>
            <person name="Wing R.A."/>
            <person name="Mitchell-Olds T."/>
            <person name="Schumaker K.S."/>
            <person name="Wang X."/>
        </authorList>
    </citation>
    <scope>NUCLEOTIDE SEQUENCE [LARGE SCALE GENOMIC DNA]</scope>
</reference>
<dbReference type="InterPro" id="IPR032696">
    <property type="entry name" value="SQ_cyclase_C"/>
</dbReference>
<dbReference type="FunFam" id="1.50.10.20:FF:000044">
    <property type="entry name" value="Lupeol synthase"/>
    <property type="match status" value="1"/>
</dbReference>
<dbReference type="Gramene" id="ESQ50637">
    <property type="protein sequence ID" value="ESQ50637"/>
    <property type="gene ID" value="EUTSA_v10022563mg"/>
</dbReference>
<dbReference type="PANTHER" id="PTHR11764:SF52">
    <property type="entry name" value="AMYRIN SYNTHASE LUP2-RELATED"/>
    <property type="match status" value="1"/>
</dbReference>
<evidence type="ECO:0000259" key="5">
    <source>
        <dbReference type="Pfam" id="PF13243"/>
    </source>
</evidence>
<accession>V4M6L2</accession>
<dbReference type="InterPro" id="IPR018333">
    <property type="entry name" value="Squalene_cyclase"/>
</dbReference>
<dbReference type="Pfam" id="PF13243">
    <property type="entry name" value="SQHop_cyclase_C"/>
    <property type="match status" value="1"/>
</dbReference>
<protein>
    <recommendedName>
        <fullName evidence="4">Terpene cyclase/mutase family member</fullName>
        <ecNumber evidence="4">5.4.99.-</ecNumber>
    </recommendedName>
</protein>
<keyword evidence="8" id="KW-1185">Reference proteome</keyword>
<evidence type="ECO:0000256" key="2">
    <source>
        <dbReference type="ARBA" id="ARBA00022737"/>
    </source>
</evidence>
<dbReference type="OrthoDB" id="21502at2759"/>
<evidence type="ECO:0000256" key="1">
    <source>
        <dbReference type="ARBA" id="ARBA00009755"/>
    </source>
</evidence>
<dbReference type="CDD" id="cd02892">
    <property type="entry name" value="SQCY_1"/>
    <property type="match status" value="1"/>
</dbReference>
<feature type="domain" description="Squalene cyclase C-terminal" evidence="5">
    <location>
        <begin position="439"/>
        <end position="777"/>
    </location>
</feature>
<sequence>MWKLKTGEGNGEDPYLFSSNNFTGRQIWEFDPKAGTPEERAAVEEARRSFYDNRSRVKASSDLLWRMQFLKEAKFEQVIPPVKFDDGESITYVKTTNALRRGVAFFSALQSSDGHWPAEIAGPLFFLPPLVFCLYITGHLEEVFDAEHRKEILRYIYCHQNEDGGWGLHIESKSVMFSTALNYICLRMLGVGLDGGRENSCKRAREWILNHGGVTYIPSWGKVWLSILGIYDWSGTNPMPPEMWLLPSFLPLHLGVFCTFVFVDYCCKFFCLDAKNAGKLLCYTRMVYMPMSYLYGKRFVGPVTPLIMQLREELHLQPYEEINWNKARRLCGKEDTYYPHPLVQDLIWDTLHMFVEPFLTRWPLNKLVREKALRVAMNHIHYEDENSHYITIGCIEKVLCMLACWVENPVGDHFKKHLSRLSDYMWVAEDGLKMQSFGSQLWETGFAIQALLASDLGDETYEVLRRGHTYIKRSQVRENPSGDFKTMHRHISKGAWTFSDRDHGWQVSDCTAEALKCCMLLSMMPADLVGQKIDPEHLYDSVNLLLSLQSENGGLTAWEPASAPEWLELLNPTDFFANVMVEGECVECTSAVIQAFVMFKQLYPDHREKEVIKSIKKAVQFIESKQMPDGSWYGNWGICFIYGTWFALSGLAAIGKTYNNCLSICNGVDFLLTIQNEDGGWGESYLSCPEQRYIPLERNGSNIVQTAWAMMGLIHGGQAERDFIPLHRAAKFIITSQMENGDFPQQEMTGAFMNNCMLHYATYRNTFPLWALAEYRKATFATHGDHIHAKINHT</sequence>